<proteinExistence type="predicted"/>
<accession>A0A8K0IQV1</accession>
<feature type="region of interest" description="Disordered" evidence="1">
    <location>
        <begin position="30"/>
        <end position="61"/>
    </location>
</feature>
<keyword evidence="2" id="KW-0804">Transcription</keyword>
<reference evidence="2" key="2">
    <citation type="submission" date="2019-07" db="EMBL/GenBank/DDBJ databases">
        <authorList>
            <person name="Yang Y."/>
            <person name="Bocs S."/>
            <person name="Baudouin L."/>
        </authorList>
    </citation>
    <scope>NUCLEOTIDE SEQUENCE</scope>
    <source>
        <tissue evidence="2">Spear leaf of Hainan Tall coconut</tissue>
    </source>
</reference>
<dbReference type="Proteomes" id="UP000797356">
    <property type="component" value="Chromosome 12"/>
</dbReference>
<sequence>MEASGDSEIDLDPVTGHSIITVEEEAVVDEDDTQSCTHEPHDNIHTNHNFNNDDGVVDDDEDDANMEHERVMTWSPGEMMGLEKEGVVDSTEEDRICWVCSSFTYEFYLLIPFSSFDILKEGKKILGFCFIWGLSLAKL</sequence>
<dbReference type="GO" id="GO:0000428">
    <property type="term" value="C:DNA-directed RNA polymerase complex"/>
    <property type="evidence" value="ECO:0007669"/>
    <property type="project" value="UniProtKB-KW"/>
</dbReference>
<protein>
    <submittedName>
        <fullName evidence="2">Putative DNA-directed RNA polymerase subunit delta</fullName>
    </submittedName>
</protein>
<evidence type="ECO:0000313" key="2">
    <source>
        <dbReference type="EMBL" id="KAG1365170.1"/>
    </source>
</evidence>
<evidence type="ECO:0000313" key="3">
    <source>
        <dbReference type="Proteomes" id="UP000797356"/>
    </source>
</evidence>
<organism evidence="2 3">
    <name type="scientific">Cocos nucifera</name>
    <name type="common">Coconut palm</name>
    <dbReference type="NCBI Taxonomy" id="13894"/>
    <lineage>
        <taxon>Eukaryota</taxon>
        <taxon>Viridiplantae</taxon>
        <taxon>Streptophyta</taxon>
        <taxon>Embryophyta</taxon>
        <taxon>Tracheophyta</taxon>
        <taxon>Spermatophyta</taxon>
        <taxon>Magnoliopsida</taxon>
        <taxon>Liliopsida</taxon>
        <taxon>Arecaceae</taxon>
        <taxon>Arecoideae</taxon>
        <taxon>Cocoseae</taxon>
        <taxon>Attaleinae</taxon>
        <taxon>Cocos</taxon>
    </lineage>
</organism>
<gene>
    <name evidence="2" type="ORF">COCNU_12G001700</name>
</gene>
<evidence type="ECO:0000256" key="1">
    <source>
        <dbReference type="SAM" id="MobiDB-lite"/>
    </source>
</evidence>
<keyword evidence="2" id="KW-0240">DNA-directed RNA polymerase</keyword>
<dbReference type="EMBL" id="CM017883">
    <property type="protein sequence ID" value="KAG1365170.1"/>
    <property type="molecule type" value="Genomic_DNA"/>
</dbReference>
<reference evidence="2" key="1">
    <citation type="journal article" date="2017" name="Gigascience">
        <title>The genome draft of coconut (Cocos nucifera).</title>
        <authorList>
            <person name="Xiao Y."/>
            <person name="Xu P."/>
            <person name="Fan H."/>
            <person name="Baudouin L."/>
            <person name="Xia W."/>
            <person name="Bocs S."/>
            <person name="Xu J."/>
            <person name="Li Q."/>
            <person name="Guo A."/>
            <person name="Zhou L."/>
            <person name="Li J."/>
            <person name="Wu Y."/>
            <person name="Ma Z."/>
            <person name="Armero A."/>
            <person name="Issali A.E."/>
            <person name="Liu N."/>
            <person name="Peng M."/>
            <person name="Yang Y."/>
        </authorList>
    </citation>
    <scope>NUCLEOTIDE SEQUENCE</scope>
    <source>
        <tissue evidence="2">Spear leaf of Hainan Tall coconut</tissue>
    </source>
</reference>
<name>A0A8K0IQV1_COCNU</name>
<comment type="caution">
    <text evidence="2">The sequence shown here is derived from an EMBL/GenBank/DDBJ whole genome shotgun (WGS) entry which is preliminary data.</text>
</comment>
<keyword evidence="3" id="KW-1185">Reference proteome</keyword>
<dbReference type="AlphaFoldDB" id="A0A8K0IQV1"/>